<evidence type="ECO:0000313" key="1">
    <source>
        <dbReference type="EMBL" id="KAK7480824.1"/>
    </source>
</evidence>
<proteinExistence type="predicted"/>
<accession>A0ABD0K1B0</accession>
<evidence type="ECO:0000313" key="2">
    <source>
        <dbReference type="Proteomes" id="UP001519460"/>
    </source>
</evidence>
<name>A0ABD0K1B0_9CAEN</name>
<dbReference type="EMBL" id="JACVVK020000273">
    <property type="protein sequence ID" value="KAK7480824.1"/>
    <property type="molecule type" value="Genomic_DNA"/>
</dbReference>
<dbReference type="AlphaFoldDB" id="A0ABD0K1B0"/>
<gene>
    <name evidence="1" type="ORF">BaRGS_00027910</name>
</gene>
<reference evidence="1 2" key="1">
    <citation type="journal article" date="2023" name="Sci. Data">
        <title>Genome assembly of the Korean intertidal mud-creeper Batillaria attramentaria.</title>
        <authorList>
            <person name="Patra A.K."/>
            <person name="Ho P.T."/>
            <person name="Jun S."/>
            <person name="Lee S.J."/>
            <person name="Kim Y."/>
            <person name="Won Y.J."/>
        </authorList>
    </citation>
    <scope>NUCLEOTIDE SEQUENCE [LARGE SCALE GENOMIC DNA]</scope>
    <source>
        <strain evidence="1">Wonlab-2016</strain>
    </source>
</reference>
<feature type="non-terminal residue" evidence="1">
    <location>
        <position position="60"/>
    </location>
</feature>
<comment type="caution">
    <text evidence="1">The sequence shown here is derived from an EMBL/GenBank/DDBJ whole genome shotgun (WGS) entry which is preliminary data.</text>
</comment>
<keyword evidence="2" id="KW-1185">Reference proteome</keyword>
<sequence length="60" mass="6406">MAFRSAGCAVGAHASCVTDIKSACITIRSPPLTRRPGRVLQINRHCIVGITYDVNSFCAV</sequence>
<organism evidence="1 2">
    <name type="scientific">Batillaria attramentaria</name>
    <dbReference type="NCBI Taxonomy" id="370345"/>
    <lineage>
        <taxon>Eukaryota</taxon>
        <taxon>Metazoa</taxon>
        <taxon>Spiralia</taxon>
        <taxon>Lophotrochozoa</taxon>
        <taxon>Mollusca</taxon>
        <taxon>Gastropoda</taxon>
        <taxon>Caenogastropoda</taxon>
        <taxon>Sorbeoconcha</taxon>
        <taxon>Cerithioidea</taxon>
        <taxon>Batillariidae</taxon>
        <taxon>Batillaria</taxon>
    </lineage>
</organism>
<dbReference type="Proteomes" id="UP001519460">
    <property type="component" value="Unassembled WGS sequence"/>
</dbReference>
<protein>
    <submittedName>
        <fullName evidence="1">Uncharacterized protein</fullName>
    </submittedName>
</protein>